<organism evidence="3 4">
    <name type="scientific">Variibacter gotjawalensis</name>
    <dbReference type="NCBI Taxonomy" id="1333996"/>
    <lineage>
        <taxon>Bacteria</taxon>
        <taxon>Pseudomonadati</taxon>
        <taxon>Pseudomonadota</taxon>
        <taxon>Alphaproteobacteria</taxon>
        <taxon>Hyphomicrobiales</taxon>
        <taxon>Nitrobacteraceae</taxon>
        <taxon>Variibacter</taxon>
    </lineage>
</organism>
<sequence length="119" mass="11953">MKLWELAAIAIALSCMMTPQAQAAYAIAFNSSTGRAAADNSSFALDQVRKAALSKCGSGCRIVSSGKGSCAAVVEAVSTGTFAWGVSTGTTTGSATNAATHECRRKGGVQCKPAAAICD</sequence>
<name>A0A0S3Q0H2_9BRAD</name>
<dbReference type="AlphaFoldDB" id="A0A0S3Q0H2"/>
<dbReference type="EMBL" id="AP014946">
    <property type="protein sequence ID" value="BAT61651.1"/>
    <property type="molecule type" value="Genomic_DNA"/>
</dbReference>
<feature type="chain" id="PRO_5006615896" description="DUF4189 domain-containing protein" evidence="1">
    <location>
        <begin position="24"/>
        <end position="119"/>
    </location>
</feature>
<evidence type="ECO:0000259" key="2">
    <source>
        <dbReference type="Pfam" id="PF13827"/>
    </source>
</evidence>
<feature type="domain" description="DUF4189" evidence="2">
    <location>
        <begin position="25"/>
        <end position="118"/>
    </location>
</feature>
<evidence type="ECO:0000256" key="1">
    <source>
        <dbReference type="SAM" id="SignalP"/>
    </source>
</evidence>
<evidence type="ECO:0000313" key="3">
    <source>
        <dbReference type="EMBL" id="BAT61651.1"/>
    </source>
</evidence>
<dbReference type="OrthoDB" id="6080273at2"/>
<keyword evidence="4" id="KW-1185">Reference proteome</keyword>
<evidence type="ECO:0000313" key="4">
    <source>
        <dbReference type="Proteomes" id="UP000236884"/>
    </source>
</evidence>
<gene>
    <name evidence="3" type="ORF">GJW-30_1_04211</name>
</gene>
<dbReference type="RefSeq" id="WP_096358322.1">
    <property type="nucleotide sequence ID" value="NZ_AP014946.1"/>
</dbReference>
<dbReference type="InterPro" id="IPR025240">
    <property type="entry name" value="DUF4189"/>
</dbReference>
<dbReference type="Proteomes" id="UP000236884">
    <property type="component" value="Chromosome"/>
</dbReference>
<dbReference type="Pfam" id="PF13827">
    <property type="entry name" value="DUF4189"/>
    <property type="match status" value="1"/>
</dbReference>
<accession>A0A0S3Q0H2</accession>
<reference evidence="3 4" key="1">
    <citation type="submission" date="2015-08" db="EMBL/GenBank/DDBJ databases">
        <title>Investigation of the bacterial diversity of lava forest soil.</title>
        <authorList>
            <person name="Lee J.S."/>
        </authorList>
    </citation>
    <scope>NUCLEOTIDE SEQUENCE [LARGE SCALE GENOMIC DNA]</scope>
    <source>
        <strain evidence="3 4">GJW-30</strain>
    </source>
</reference>
<protein>
    <recommendedName>
        <fullName evidence="2">DUF4189 domain-containing protein</fullName>
    </recommendedName>
</protein>
<dbReference type="KEGG" id="vgo:GJW-30_1_04211"/>
<feature type="signal peptide" evidence="1">
    <location>
        <begin position="1"/>
        <end position="23"/>
    </location>
</feature>
<keyword evidence="1" id="KW-0732">Signal</keyword>
<proteinExistence type="predicted"/>